<accession>A0A2K9NTY7</accession>
<evidence type="ECO:0000313" key="2">
    <source>
        <dbReference type="Proteomes" id="UP000235584"/>
    </source>
</evidence>
<protein>
    <submittedName>
        <fullName evidence="1">Uncharacterized protein</fullName>
    </submittedName>
</protein>
<keyword evidence="2" id="KW-1185">Reference proteome</keyword>
<sequence length="72" mass="8084">MATTDISPLTGIIAEELVYVDFGEHEGKSVLEIADTVPDFYEFLLESKEGGKCTIRRSKDKSFRLYVSQTAH</sequence>
<reference evidence="1 2" key="1">
    <citation type="submission" date="2018-01" db="EMBL/GenBank/DDBJ databases">
        <title>Complete genome sequence of Bacteriovorax stolpii DSM12778.</title>
        <authorList>
            <person name="Tang B."/>
            <person name="Chang J."/>
        </authorList>
    </citation>
    <scope>NUCLEOTIDE SEQUENCE [LARGE SCALE GENOMIC DNA]</scope>
    <source>
        <strain evidence="1 2">DSM 12778</strain>
    </source>
</reference>
<organism evidence="1 2">
    <name type="scientific">Bacteriovorax stolpii</name>
    <name type="common">Bdellovibrio stolpii</name>
    <dbReference type="NCBI Taxonomy" id="960"/>
    <lineage>
        <taxon>Bacteria</taxon>
        <taxon>Pseudomonadati</taxon>
        <taxon>Bdellovibrionota</taxon>
        <taxon>Bacteriovoracia</taxon>
        <taxon>Bacteriovoracales</taxon>
        <taxon>Bacteriovoracaceae</taxon>
        <taxon>Bacteriovorax</taxon>
    </lineage>
</organism>
<dbReference type="KEGG" id="bsto:C0V70_12900"/>
<dbReference type="OrthoDB" id="5296152at2"/>
<name>A0A2K9NTY7_BACTC</name>
<gene>
    <name evidence="1" type="ORF">C0V70_12900</name>
</gene>
<dbReference type="EMBL" id="CP025704">
    <property type="protein sequence ID" value="AUN98983.1"/>
    <property type="molecule type" value="Genomic_DNA"/>
</dbReference>
<dbReference type="Proteomes" id="UP000235584">
    <property type="component" value="Chromosome"/>
</dbReference>
<dbReference type="RefSeq" id="WP_102244274.1">
    <property type="nucleotide sequence ID" value="NZ_CP025704.1"/>
</dbReference>
<evidence type="ECO:0000313" key="1">
    <source>
        <dbReference type="EMBL" id="AUN98983.1"/>
    </source>
</evidence>
<dbReference type="AlphaFoldDB" id="A0A2K9NTY7"/>
<proteinExistence type="predicted"/>